<reference evidence="2 3" key="1">
    <citation type="submission" date="2018-12" db="EMBL/GenBank/DDBJ databases">
        <authorList>
            <person name="Criscuolo A."/>
        </authorList>
    </citation>
    <scope>NUCLEOTIDE SEQUENCE [LARGE SCALE GENOMIC DNA]</scope>
    <source>
        <strain evidence="2">ACIP1116241</strain>
    </source>
</reference>
<dbReference type="AlphaFoldDB" id="A0A447IJD8"/>
<evidence type="ECO:0000256" key="1">
    <source>
        <dbReference type="SAM" id="MobiDB-lite"/>
    </source>
</evidence>
<keyword evidence="3" id="KW-1185">Reference proteome</keyword>
<proteinExistence type="predicted"/>
<accession>A0A447IJD8</accession>
<dbReference type="InterPro" id="IPR006944">
    <property type="entry name" value="Phage/GTA_portal"/>
</dbReference>
<dbReference type="Pfam" id="PF04860">
    <property type="entry name" value="Phage_portal"/>
    <property type="match status" value="1"/>
</dbReference>
<sequence>MRIFGLDITRKRVQPQQVSSRGFWGWIQEPFTGAWQMNQEIKLDSVMTFAAVSRCVSLIAGDIAKMPVRMVELTPDRIWAEKDNPAYSPVLRKPNAYQNRIQFFGNWMESKLIHGNAYVLKQRDQRGVVSALFVLDPRHVKVLVASDGGVYYELARDDLSRQYETSVTIPASEIIHDRWNTFYHPLVGISPIASCGIAAAQGLAIQNNSARFFNNNSNPGGVLTAPGAISDETAARLKAYWDTQYSGENAGKVAVLGDGLKYEPMAVTATDAQLIEQLKMSAEMVCTAFGVPAYKIGVGPAPAYNNIEALNMQYYTDALQIHVESIEECLDQGLGISRPLGTEFDLDYLFRMDTATMVNAEAEAVKSGIKAPNEGRRRLNLPPKEGGDSPYMQQQNYSLEALARRDAQPDPWAQPEPAAEPTEAQERAFVAETLLSMRKAMEAA</sequence>
<gene>
    <name evidence="2" type="ORF">PARHAE_00751</name>
</gene>
<feature type="region of interest" description="Disordered" evidence="1">
    <location>
        <begin position="369"/>
        <end position="426"/>
    </location>
</feature>
<dbReference type="RefSeq" id="WP_206436852.1">
    <property type="nucleotide sequence ID" value="NZ_UZWE01000021.1"/>
</dbReference>
<dbReference type="NCBIfam" id="TIGR01537">
    <property type="entry name" value="portal_HK97"/>
    <property type="match status" value="1"/>
</dbReference>
<organism evidence="2 3">
    <name type="scientific">Paracoccus haematequi</name>
    <dbReference type="NCBI Taxonomy" id="2491866"/>
    <lineage>
        <taxon>Bacteria</taxon>
        <taxon>Pseudomonadati</taxon>
        <taxon>Pseudomonadota</taxon>
        <taxon>Alphaproteobacteria</taxon>
        <taxon>Rhodobacterales</taxon>
        <taxon>Paracoccaceae</taxon>
        <taxon>Paracoccus</taxon>
    </lineage>
</organism>
<feature type="compositionally biased region" description="Low complexity" evidence="1">
    <location>
        <begin position="409"/>
        <end position="422"/>
    </location>
</feature>
<dbReference type="Proteomes" id="UP000270743">
    <property type="component" value="Unassembled WGS sequence"/>
</dbReference>
<dbReference type="EMBL" id="UZWE01000021">
    <property type="protein sequence ID" value="VDS07574.1"/>
    <property type="molecule type" value="Genomic_DNA"/>
</dbReference>
<evidence type="ECO:0000313" key="2">
    <source>
        <dbReference type="EMBL" id="VDS07574.1"/>
    </source>
</evidence>
<evidence type="ECO:0000313" key="3">
    <source>
        <dbReference type="Proteomes" id="UP000270743"/>
    </source>
</evidence>
<name>A0A447IJD8_9RHOB</name>
<dbReference type="InterPro" id="IPR006427">
    <property type="entry name" value="Portal_HK97"/>
</dbReference>
<protein>
    <submittedName>
        <fullName evidence="2">Phage portal protein</fullName>
    </submittedName>
</protein>